<dbReference type="Gene3D" id="1.10.287.1060">
    <property type="entry name" value="ESAT-6-like"/>
    <property type="match status" value="1"/>
</dbReference>
<proteinExistence type="predicted"/>
<evidence type="ECO:0000313" key="2">
    <source>
        <dbReference type="Proteomes" id="UP000198929"/>
    </source>
</evidence>
<name>A0A1H9UBD5_9CORY</name>
<dbReference type="RefSeq" id="WP_092259223.1">
    <property type="nucleotide sequence ID" value="NZ_CP047199.1"/>
</dbReference>
<protein>
    <submittedName>
        <fullName evidence="1">Proteins of 100 residues with WXG</fullName>
    </submittedName>
</protein>
<evidence type="ECO:0000313" key="1">
    <source>
        <dbReference type="EMBL" id="SES06652.1"/>
    </source>
</evidence>
<organism evidence="1 2">
    <name type="scientific">Corynebacterium cystitidis DSM 20524</name>
    <dbReference type="NCBI Taxonomy" id="1121357"/>
    <lineage>
        <taxon>Bacteria</taxon>
        <taxon>Bacillati</taxon>
        <taxon>Actinomycetota</taxon>
        <taxon>Actinomycetes</taxon>
        <taxon>Mycobacteriales</taxon>
        <taxon>Corynebacteriaceae</taxon>
        <taxon>Corynebacterium</taxon>
    </lineage>
</organism>
<sequence length="221" mass="24600">MYSDHIRVPLAQMRAVASSLDTVHTDLVAAEAGAEPLYGADVVPNSGENVRRALQRFYDEWKQSRQNLIENVSVLSEVTTKIVDHVQDFDFKVADEIKPAADNLWVLAHGQGPRAGMAVGETDVYAFRDSAADTYQTEIGNIQTAIYQTLEAIDLSVESLRESWEGTESDQYQDFIYQWKSGAAELTGVLTSVKNMLEGIQQANTEMRGPVNELLDEQTNR</sequence>
<accession>A0A1H9UBD5</accession>
<dbReference type="STRING" id="1121357.SAMN05661109_01770"/>
<dbReference type="EMBL" id="FOGQ01000007">
    <property type="protein sequence ID" value="SES06652.1"/>
    <property type="molecule type" value="Genomic_DNA"/>
</dbReference>
<dbReference type="SUPFAM" id="SSF140453">
    <property type="entry name" value="EsxAB dimer-like"/>
    <property type="match status" value="1"/>
</dbReference>
<dbReference type="AlphaFoldDB" id="A0A1H9UBD5"/>
<dbReference type="InterPro" id="IPR036689">
    <property type="entry name" value="ESAT-6-like_sf"/>
</dbReference>
<dbReference type="InterPro" id="IPR010310">
    <property type="entry name" value="T7SS_ESAT-6-like"/>
</dbReference>
<dbReference type="Pfam" id="PF06013">
    <property type="entry name" value="WXG100"/>
    <property type="match status" value="1"/>
</dbReference>
<keyword evidence="2" id="KW-1185">Reference proteome</keyword>
<dbReference type="Proteomes" id="UP000198929">
    <property type="component" value="Unassembled WGS sequence"/>
</dbReference>
<reference evidence="2" key="1">
    <citation type="submission" date="2016-10" db="EMBL/GenBank/DDBJ databases">
        <authorList>
            <person name="Varghese N."/>
            <person name="Submissions S."/>
        </authorList>
    </citation>
    <scope>NUCLEOTIDE SEQUENCE [LARGE SCALE GENOMIC DNA]</scope>
    <source>
        <strain evidence="2">DSM 20524</strain>
    </source>
</reference>
<gene>
    <name evidence="1" type="ORF">SAMN05661109_01770</name>
</gene>